<evidence type="ECO:0000256" key="13">
    <source>
        <dbReference type="ARBA" id="ARBA00023136"/>
    </source>
</evidence>
<dbReference type="Pfam" id="PF00672">
    <property type="entry name" value="HAMP"/>
    <property type="match status" value="1"/>
</dbReference>
<dbReference type="CDD" id="cd00082">
    <property type="entry name" value="HisKA"/>
    <property type="match status" value="1"/>
</dbReference>
<dbReference type="SUPFAM" id="SSF52172">
    <property type="entry name" value="CheY-like"/>
    <property type="match status" value="1"/>
</dbReference>
<evidence type="ECO:0000256" key="1">
    <source>
        <dbReference type="ARBA" id="ARBA00000085"/>
    </source>
</evidence>
<evidence type="ECO:0000256" key="4">
    <source>
        <dbReference type="ARBA" id="ARBA00022475"/>
    </source>
</evidence>
<dbReference type="Gene3D" id="3.40.50.2300">
    <property type="match status" value="1"/>
</dbReference>
<evidence type="ECO:0000313" key="22">
    <source>
        <dbReference type="EMBL" id="PRX38676.1"/>
    </source>
</evidence>
<dbReference type="SMART" id="SM00448">
    <property type="entry name" value="REC"/>
    <property type="match status" value="1"/>
</dbReference>
<keyword evidence="12 16" id="KW-0238">DNA-binding</keyword>
<dbReference type="SUPFAM" id="SSF55874">
    <property type="entry name" value="ATPase domain of HSP90 chaperone/DNA topoisomerase II/histidine kinase"/>
    <property type="match status" value="1"/>
</dbReference>
<keyword evidence="10" id="KW-0902">Two-component regulatory system</keyword>
<dbReference type="PROSITE" id="PS50110">
    <property type="entry name" value="RESPONSE_REGULATORY"/>
    <property type="match status" value="1"/>
</dbReference>
<name>A0A2T0LAT7_9BACL</name>
<sequence>MQPTILVIDDDAQIRNLIAIYLENEGFHVLKAGDGLEALDLLSRNEVHLIILDIMMPKMDGIDACLKIREESEVPIIMLSAKTEDLHKIHGLSVGADDYITKPFNPLELVARVKSQLRRYLRYNPSQSRSDQSRIEIGNLIIETKTHQVFVNGREVKLTPKEFAILELLARHQGMVFSSRKIYEHVWKEPMLGSENTVMVHIRNRGKSAETDLSEKCLGSGVQNRMKRKWQSKLSLQLLFSIAVSYVITLFFLGILTHTIYRIEKLSPYFRPISAFAFFLGIVFFAVLFYLIVYRKIEYLKYISRKVMEIANKGFGTTIEIRGNDEISELCRNINAMSLELKNKFERERELEKSKNELIIGISHDLRTPLTSAKGYLQLLKDKKYQSDEELETYIQIAYDRMEMLEDLIEDLFEYTRLQGEIRLNKQRLCLNDILLQFVIDYGPLFEKERLALKSTIPQEKYYVEIDPDKFVRIMENLLGNALKYSLRPSSVWVSLSPKDQGVRLTVKNKTQPIDEENLSRLFDRFYRLEKSRSKETGGTGLGLSIAKRLVELHGGKIWADGEEDVIRLHVWLPVA</sequence>
<dbReference type="InterPro" id="IPR036890">
    <property type="entry name" value="HATPase_C_sf"/>
</dbReference>
<dbReference type="InterPro" id="IPR036388">
    <property type="entry name" value="WH-like_DNA-bd_sf"/>
</dbReference>
<dbReference type="InterPro" id="IPR005467">
    <property type="entry name" value="His_kinase_dom"/>
</dbReference>
<proteinExistence type="predicted"/>
<dbReference type="InterPro" id="IPR003660">
    <property type="entry name" value="HAMP_dom"/>
</dbReference>
<dbReference type="Gene3D" id="3.30.565.10">
    <property type="entry name" value="Histidine kinase-like ATPase, C-terminal domain"/>
    <property type="match status" value="1"/>
</dbReference>
<dbReference type="InterPro" id="IPR003594">
    <property type="entry name" value="HATPase_dom"/>
</dbReference>
<accession>A0A2T0LAT7</accession>
<evidence type="ECO:0000256" key="15">
    <source>
        <dbReference type="PROSITE-ProRule" id="PRU00169"/>
    </source>
</evidence>
<evidence type="ECO:0000259" key="20">
    <source>
        <dbReference type="PROSITE" id="PS50885"/>
    </source>
</evidence>
<dbReference type="SUPFAM" id="SSF158472">
    <property type="entry name" value="HAMP domain-like"/>
    <property type="match status" value="1"/>
</dbReference>
<evidence type="ECO:0000256" key="5">
    <source>
        <dbReference type="ARBA" id="ARBA00022553"/>
    </source>
</evidence>
<evidence type="ECO:0000256" key="7">
    <source>
        <dbReference type="ARBA" id="ARBA00022741"/>
    </source>
</evidence>
<dbReference type="SMART" id="SM00387">
    <property type="entry name" value="HATPase_c"/>
    <property type="match status" value="1"/>
</dbReference>
<evidence type="ECO:0000256" key="2">
    <source>
        <dbReference type="ARBA" id="ARBA00004651"/>
    </source>
</evidence>
<dbReference type="InterPro" id="IPR001789">
    <property type="entry name" value="Sig_transdc_resp-reg_receiver"/>
</dbReference>
<dbReference type="GO" id="GO:0003677">
    <property type="term" value="F:DNA binding"/>
    <property type="evidence" value="ECO:0007669"/>
    <property type="project" value="UniProtKB-UniRule"/>
</dbReference>
<dbReference type="AlphaFoldDB" id="A0A2T0LAT7"/>
<feature type="domain" description="Histidine kinase" evidence="18">
    <location>
        <begin position="361"/>
        <end position="576"/>
    </location>
</feature>
<dbReference type="PRINTS" id="PR00344">
    <property type="entry name" value="BCTRLSENSOR"/>
</dbReference>
<keyword evidence="13 17" id="KW-0472">Membrane</keyword>
<keyword evidence="5 15" id="KW-0597">Phosphoprotein</keyword>
<dbReference type="Gene3D" id="6.10.250.690">
    <property type="match status" value="1"/>
</dbReference>
<evidence type="ECO:0000256" key="16">
    <source>
        <dbReference type="PROSITE-ProRule" id="PRU01091"/>
    </source>
</evidence>
<dbReference type="FunFam" id="3.40.50.2300:FF:000001">
    <property type="entry name" value="DNA-binding response regulator PhoB"/>
    <property type="match status" value="1"/>
</dbReference>
<keyword evidence="14" id="KW-0804">Transcription</keyword>
<dbReference type="GO" id="GO:0006355">
    <property type="term" value="P:regulation of DNA-templated transcription"/>
    <property type="evidence" value="ECO:0007669"/>
    <property type="project" value="InterPro"/>
</dbReference>
<feature type="DNA-binding region" description="OmpR/PhoB-type" evidence="16">
    <location>
        <begin position="132"/>
        <end position="238"/>
    </location>
</feature>
<dbReference type="PROSITE" id="PS51755">
    <property type="entry name" value="OMPR_PHOB"/>
    <property type="match status" value="1"/>
</dbReference>
<dbReference type="GO" id="GO:0000155">
    <property type="term" value="F:phosphorelay sensor kinase activity"/>
    <property type="evidence" value="ECO:0007669"/>
    <property type="project" value="InterPro"/>
</dbReference>
<keyword evidence="11" id="KW-0805">Transcription regulation</keyword>
<keyword evidence="8" id="KW-0418">Kinase</keyword>
<feature type="domain" description="Response regulatory" evidence="19">
    <location>
        <begin position="4"/>
        <end position="117"/>
    </location>
</feature>
<evidence type="ECO:0000256" key="6">
    <source>
        <dbReference type="ARBA" id="ARBA00022679"/>
    </source>
</evidence>
<dbReference type="InterPro" id="IPR004358">
    <property type="entry name" value="Sig_transdc_His_kin-like_C"/>
</dbReference>
<dbReference type="PANTHER" id="PTHR43547:SF2">
    <property type="entry name" value="HYBRID SIGNAL TRANSDUCTION HISTIDINE KINASE C"/>
    <property type="match status" value="1"/>
</dbReference>
<protein>
    <recommendedName>
        <fullName evidence="3">histidine kinase</fullName>
        <ecNumber evidence="3">2.7.13.3</ecNumber>
    </recommendedName>
</protein>
<dbReference type="Gene3D" id="6.10.340.10">
    <property type="match status" value="1"/>
</dbReference>
<dbReference type="FunFam" id="3.30.565.10:FF:000006">
    <property type="entry name" value="Sensor histidine kinase WalK"/>
    <property type="match status" value="1"/>
</dbReference>
<evidence type="ECO:0000259" key="18">
    <source>
        <dbReference type="PROSITE" id="PS50109"/>
    </source>
</evidence>
<dbReference type="InterPro" id="IPR001867">
    <property type="entry name" value="OmpR/PhoB-type_DNA-bd"/>
</dbReference>
<evidence type="ECO:0000259" key="21">
    <source>
        <dbReference type="PROSITE" id="PS51755"/>
    </source>
</evidence>
<dbReference type="GO" id="GO:0005886">
    <property type="term" value="C:plasma membrane"/>
    <property type="evidence" value="ECO:0007669"/>
    <property type="project" value="UniProtKB-SubCell"/>
</dbReference>
<dbReference type="Pfam" id="PF00486">
    <property type="entry name" value="Trans_reg_C"/>
    <property type="match status" value="1"/>
</dbReference>
<evidence type="ECO:0000256" key="8">
    <source>
        <dbReference type="ARBA" id="ARBA00022777"/>
    </source>
</evidence>
<evidence type="ECO:0000313" key="23">
    <source>
        <dbReference type="Proteomes" id="UP000237797"/>
    </source>
</evidence>
<comment type="caution">
    <text evidence="22">The sequence shown here is derived from an EMBL/GenBank/DDBJ whole genome shotgun (WGS) entry which is preliminary data.</text>
</comment>
<evidence type="ECO:0000259" key="19">
    <source>
        <dbReference type="PROSITE" id="PS50110"/>
    </source>
</evidence>
<evidence type="ECO:0000256" key="3">
    <source>
        <dbReference type="ARBA" id="ARBA00012438"/>
    </source>
</evidence>
<feature type="domain" description="OmpR/PhoB-type" evidence="21">
    <location>
        <begin position="132"/>
        <end position="238"/>
    </location>
</feature>
<keyword evidence="23" id="KW-1185">Reference proteome</keyword>
<dbReference type="CDD" id="cd17574">
    <property type="entry name" value="REC_OmpR"/>
    <property type="match status" value="1"/>
</dbReference>
<dbReference type="PANTHER" id="PTHR43547">
    <property type="entry name" value="TWO-COMPONENT HISTIDINE KINASE"/>
    <property type="match status" value="1"/>
</dbReference>
<keyword evidence="4" id="KW-1003">Cell membrane</keyword>
<feature type="domain" description="HAMP" evidence="20">
    <location>
        <begin position="294"/>
        <end position="346"/>
    </location>
</feature>
<dbReference type="Gene3D" id="1.10.287.130">
    <property type="match status" value="1"/>
</dbReference>
<keyword evidence="17" id="KW-0812">Transmembrane</keyword>
<dbReference type="InterPro" id="IPR003661">
    <property type="entry name" value="HisK_dim/P_dom"/>
</dbReference>
<keyword evidence="7" id="KW-0547">Nucleotide-binding</keyword>
<dbReference type="SMART" id="SM00862">
    <property type="entry name" value="Trans_reg_C"/>
    <property type="match status" value="1"/>
</dbReference>
<dbReference type="InterPro" id="IPR036097">
    <property type="entry name" value="HisK_dim/P_sf"/>
</dbReference>
<dbReference type="PROSITE" id="PS50885">
    <property type="entry name" value="HAMP"/>
    <property type="match status" value="1"/>
</dbReference>
<evidence type="ECO:0000256" key="17">
    <source>
        <dbReference type="SAM" id="Phobius"/>
    </source>
</evidence>
<organism evidence="22 23">
    <name type="scientific">Planifilum fimeticola</name>
    <dbReference type="NCBI Taxonomy" id="201975"/>
    <lineage>
        <taxon>Bacteria</taxon>
        <taxon>Bacillati</taxon>
        <taxon>Bacillota</taxon>
        <taxon>Bacilli</taxon>
        <taxon>Bacillales</taxon>
        <taxon>Thermoactinomycetaceae</taxon>
        <taxon>Planifilum</taxon>
    </lineage>
</organism>
<evidence type="ECO:0000256" key="9">
    <source>
        <dbReference type="ARBA" id="ARBA00022840"/>
    </source>
</evidence>
<feature type="transmembrane region" description="Helical" evidence="17">
    <location>
        <begin position="273"/>
        <end position="293"/>
    </location>
</feature>
<dbReference type="SUPFAM" id="SSF46894">
    <property type="entry name" value="C-terminal effector domain of the bipartite response regulators"/>
    <property type="match status" value="1"/>
</dbReference>
<dbReference type="Pfam" id="PF00512">
    <property type="entry name" value="HisKA"/>
    <property type="match status" value="1"/>
</dbReference>
<dbReference type="EMBL" id="PVNE01000040">
    <property type="protein sequence ID" value="PRX38676.1"/>
    <property type="molecule type" value="Genomic_DNA"/>
</dbReference>
<dbReference type="EC" id="2.7.13.3" evidence="3"/>
<evidence type="ECO:0000256" key="10">
    <source>
        <dbReference type="ARBA" id="ARBA00023012"/>
    </source>
</evidence>
<feature type="transmembrane region" description="Helical" evidence="17">
    <location>
        <begin position="234"/>
        <end position="261"/>
    </location>
</feature>
<dbReference type="InterPro" id="IPR011006">
    <property type="entry name" value="CheY-like_superfamily"/>
</dbReference>
<reference evidence="22 23" key="1">
    <citation type="submission" date="2018-03" db="EMBL/GenBank/DDBJ databases">
        <title>Genomic Encyclopedia of Archaeal and Bacterial Type Strains, Phase II (KMG-II): from individual species to whole genera.</title>
        <authorList>
            <person name="Goeker M."/>
        </authorList>
    </citation>
    <scope>NUCLEOTIDE SEQUENCE [LARGE SCALE GENOMIC DNA]</scope>
    <source>
        <strain evidence="22 23">DSM 44946</strain>
    </source>
</reference>
<keyword evidence="9" id="KW-0067">ATP-binding</keyword>
<dbReference type="InterPro" id="IPR016032">
    <property type="entry name" value="Sig_transdc_resp-reg_C-effctor"/>
</dbReference>
<dbReference type="SUPFAM" id="SSF47384">
    <property type="entry name" value="Homodimeric domain of signal transducing histidine kinase"/>
    <property type="match status" value="1"/>
</dbReference>
<keyword evidence="17" id="KW-1133">Transmembrane helix</keyword>
<dbReference type="Proteomes" id="UP000237797">
    <property type="component" value="Unassembled WGS sequence"/>
</dbReference>
<comment type="subcellular location">
    <subcellularLocation>
        <location evidence="2">Cell membrane</location>
        <topology evidence="2">Multi-pass membrane protein</topology>
    </subcellularLocation>
</comment>
<gene>
    <name evidence="22" type="ORF">CLV97_14010</name>
</gene>
<evidence type="ECO:0000256" key="11">
    <source>
        <dbReference type="ARBA" id="ARBA00023015"/>
    </source>
</evidence>
<keyword evidence="6" id="KW-0808">Transferase</keyword>
<dbReference type="SMART" id="SM00388">
    <property type="entry name" value="HisKA"/>
    <property type="match status" value="1"/>
</dbReference>
<dbReference type="Gene3D" id="1.10.10.10">
    <property type="entry name" value="Winged helix-like DNA-binding domain superfamily/Winged helix DNA-binding domain"/>
    <property type="match status" value="1"/>
</dbReference>
<feature type="modified residue" description="4-aspartylphosphate" evidence="15">
    <location>
        <position position="53"/>
    </location>
</feature>
<dbReference type="CDD" id="cd06225">
    <property type="entry name" value="HAMP"/>
    <property type="match status" value="1"/>
</dbReference>
<dbReference type="CDD" id="cd00383">
    <property type="entry name" value="trans_reg_C"/>
    <property type="match status" value="1"/>
</dbReference>
<dbReference type="Pfam" id="PF02518">
    <property type="entry name" value="HATPase_c"/>
    <property type="match status" value="1"/>
</dbReference>
<dbReference type="Pfam" id="PF00072">
    <property type="entry name" value="Response_reg"/>
    <property type="match status" value="1"/>
</dbReference>
<comment type="catalytic activity">
    <reaction evidence="1">
        <text>ATP + protein L-histidine = ADP + protein N-phospho-L-histidine.</text>
        <dbReference type="EC" id="2.7.13.3"/>
    </reaction>
</comment>
<evidence type="ECO:0000256" key="12">
    <source>
        <dbReference type="ARBA" id="ARBA00023125"/>
    </source>
</evidence>
<evidence type="ECO:0000256" key="14">
    <source>
        <dbReference type="ARBA" id="ARBA00023163"/>
    </source>
</evidence>
<dbReference type="PROSITE" id="PS50109">
    <property type="entry name" value="HIS_KIN"/>
    <property type="match status" value="1"/>
</dbReference>
<dbReference type="GO" id="GO:0005524">
    <property type="term" value="F:ATP binding"/>
    <property type="evidence" value="ECO:0007669"/>
    <property type="project" value="UniProtKB-KW"/>
</dbReference>